<keyword evidence="4" id="KW-0472">Membrane</keyword>
<dbReference type="EMBL" id="JACRTI010000073">
    <property type="protein sequence ID" value="MBC8603688.1"/>
    <property type="molecule type" value="Genomic_DNA"/>
</dbReference>
<dbReference type="InterPro" id="IPR011990">
    <property type="entry name" value="TPR-like_helical_dom_sf"/>
</dbReference>
<protein>
    <submittedName>
        <fullName evidence="9">RagB/SusD family nutrient uptake outer membrane protein</fullName>
    </submittedName>
</protein>
<dbReference type="AlphaFoldDB" id="A0A3D8HA37"/>
<proteinExistence type="inferred from homology"/>
<dbReference type="PROSITE" id="PS51257">
    <property type="entry name" value="PROKAR_LIPOPROTEIN"/>
    <property type="match status" value="1"/>
</dbReference>
<evidence type="ECO:0000313" key="11">
    <source>
        <dbReference type="Proteomes" id="UP000629596"/>
    </source>
</evidence>
<reference evidence="8 11" key="2">
    <citation type="submission" date="2020-08" db="EMBL/GenBank/DDBJ databases">
        <title>Genome public.</title>
        <authorList>
            <person name="Liu C."/>
            <person name="Sun Q."/>
        </authorList>
    </citation>
    <scope>NUCLEOTIDE SEQUENCE [LARGE SCALE GENOMIC DNA]</scope>
    <source>
        <strain evidence="8 11">426_9</strain>
    </source>
</reference>
<evidence type="ECO:0000313" key="9">
    <source>
        <dbReference type="EMBL" id="RDU47580.1"/>
    </source>
</evidence>
<evidence type="ECO:0000313" key="8">
    <source>
        <dbReference type="EMBL" id="MBC8603688.1"/>
    </source>
</evidence>
<evidence type="ECO:0000256" key="6">
    <source>
        <dbReference type="SAM" id="SignalP"/>
    </source>
</evidence>
<gene>
    <name evidence="9" type="ORF">DWU89_18900</name>
    <name evidence="8" type="ORF">H8784_18430</name>
</gene>
<dbReference type="Pfam" id="PF07980">
    <property type="entry name" value="SusD_RagB"/>
    <property type="match status" value="1"/>
</dbReference>
<evidence type="ECO:0000313" key="10">
    <source>
        <dbReference type="Proteomes" id="UP000256321"/>
    </source>
</evidence>
<dbReference type="Gene3D" id="1.25.40.390">
    <property type="match status" value="1"/>
</dbReference>
<feature type="domain" description="RagB/SusD" evidence="7">
    <location>
        <begin position="293"/>
        <end position="601"/>
    </location>
</feature>
<organism evidence="9 10">
    <name type="scientific">Parabacteroides acidifaciens</name>
    <dbReference type="NCBI Taxonomy" id="2290935"/>
    <lineage>
        <taxon>Bacteria</taxon>
        <taxon>Pseudomonadati</taxon>
        <taxon>Bacteroidota</taxon>
        <taxon>Bacteroidia</taxon>
        <taxon>Bacteroidales</taxon>
        <taxon>Tannerellaceae</taxon>
        <taxon>Parabacteroides</taxon>
    </lineage>
</organism>
<feature type="chain" id="PRO_5017716788" evidence="6">
    <location>
        <begin position="20"/>
        <end position="601"/>
    </location>
</feature>
<keyword evidence="3 6" id="KW-0732">Signal</keyword>
<evidence type="ECO:0000256" key="1">
    <source>
        <dbReference type="ARBA" id="ARBA00004442"/>
    </source>
</evidence>
<accession>A0A3D8HA37</accession>
<dbReference type="SUPFAM" id="SSF48452">
    <property type="entry name" value="TPR-like"/>
    <property type="match status" value="1"/>
</dbReference>
<dbReference type="InterPro" id="IPR012944">
    <property type="entry name" value="SusD_RagB_dom"/>
</dbReference>
<evidence type="ECO:0000256" key="5">
    <source>
        <dbReference type="ARBA" id="ARBA00023237"/>
    </source>
</evidence>
<comment type="caution">
    <text evidence="9">The sequence shown here is derived from an EMBL/GenBank/DDBJ whole genome shotgun (WGS) entry which is preliminary data.</text>
</comment>
<dbReference type="GO" id="GO:0009279">
    <property type="term" value="C:cell outer membrane"/>
    <property type="evidence" value="ECO:0007669"/>
    <property type="project" value="UniProtKB-SubCell"/>
</dbReference>
<keyword evidence="11" id="KW-1185">Reference proteome</keyword>
<keyword evidence="5" id="KW-0998">Cell outer membrane</keyword>
<evidence type="ECO:0000256" key="2">
    <source>
        <dbReference type="ARBA" id="ARBA00006275"/>
    </source>
</evidence>
<sequence>MNKYILFLTVLSIIMTACNDDFMDKLPQTEITAEKFFNTPEDLNTYINGLYNESLLYIRNNCDNEAFSDNIAYRGTTSDEYTMLKGNYSKETAPKWGKEDWEALRSVNVFLTNSVKAVGSETEIKHYIGIGRYFRAVFYIDKLQKYSNVPWYNKPLRTDDPDLYKPADSRTLVVDSIIADLEFATANIKTDIGNRTTITKYAAQFLLARFCLQEGTTRKYRKELNLFNTANAFIEKAAQVAQDIMESKKFNITGKGSDGYSALFTSADLSSNNEIILMGEYTLGAGDGNSSFYGLYGESGLSRTLMESYLMKDGSRFTEQPSYDKKEYTDIFVDRDPRLCATFAYPGFSKPASSSPYYVHIKVGGYEAIKYYPRSIETLGSNTWRGCYNDLPVYRYGEVLLIYAEAKAELGTLTQEDLDISINIIRDRVDLPALNLAIANNDIDPIQAAQYPNVSGTNKGVILEIRRERRVELALEGNRLQDIHRWAVGELLAKAPQGVYISGLGAYDVTGDGIPDYAFLASKNDESPIADLPADQRENLTIYYLDENANAFYLSEGTQGFIMFATDRDNPRKWIDPQYYYRPISVQDQLLNPSLEQVFGW</sequence>
<dbReference type="Proteomes" id="UP000256321">
    <property type="component" value="Unassembled WGS sequence"/>
</dbReference>
<reference evidence="9 10" key="1">
    <citation type="submission" date="2018-07" db="EMBL/GenBank/DDBJ databases">
        <title>Parabacteroides acidifaciens nov. sp., isolated from human feces.</title>
        <authorList>
            <person name="Wang Y.J."/>
        </authorList>
    </citation>
    <scope>NUCLEOTIDE SEQUENCE [LARGE SCALE GENOMIC DNA]</scope>
    <source>
        <strain evidence="9 10">426-9</strain>
    </source>
</reference>
<feature type="signal peptide" evidence="6">
    <location>
        <begin position="1"/>
        <end position="19"/>
    </location>
</feature>
<dbReference type="Proteomes" id="UP000629596">
    <property type="component" value="Unassembled WGS sequence"/>
</dbReference>
<comment type="subcellular location">
    <subcellularLocation>
        <location evidence="1">Cell outer membrane</location>
    </subcellularLocation>
</comment>
<evidence type="ECO:0000256" key="4">
    <source>
        <dbReference type="ARBA" id="ARBA00023136"/>
    </source>
</evidence>
<evidence type="ECO:0000256" key="3">
    <source>
        <dbReference type="ARBA" id="ARBA00022729"/>
    </source>
</evidence>
<dbReference type="RefSeq" id="WP_115501187.1">
    <property type="nucleotide sequence ID" value="NZ_JACRTI010000073.1"/>
</dbReference>
<evidence type="ECO:0000259" key="7">
    <source>
        <dbReference type="Pfam" id="PF07980"/>
    </source>
</evidence>
<name>A0A3D8HA37_9BACT</name>
<comment type="similarity">
    <text evidence="2">Belongs to the SusD family.</text>
</comment>
<dbReference type="EMBL" id="QREV01000073">
    <property type="protein sequence ID" value="RDU47580.1"/>
    <property type="molecule type" value="Genomic_DNA"/>
</dbReference>